<proteinExistence type="predicted"/>
<protein>
    <submittedName>
        <fullName evidence="2">Uncharacterized protein</fullName>
    </submittedName>
</protein>
<organism evidence="2 3">
    <name type="scientific">Punica granatum</name>
    <name type="common">Pomegranate</name>
    <dbReference type="NCBI Taxonomy" id="22663"/>
    <lineage>
        <taxon>Eukaryota</taxon>
        <taxon>Viridiplantae</taxon>
        <taxon>Streptophyta</taxon>
        <taxon>Embryophyta</taxon>
        <taxon>Tracheophyta</taxon>
        <taxon>Spermatophyta</taxon>
        <taxon>Magnoliopsida</taxon>
        <taxon>eudicotyledons</taxon>
        <taxon>Gunneridae</taxon>
        <taxon>Pentapetalae</taxon>
        <taxon>rosids</taxon>
        <taxon>malvids</taxon>
        <taxon>Myrtales</taxon>
        <taxon>Lythraceae</taxon>
        <taxon>Punica</taxon>
    </lineage>
</organism>
<evidence type="ECO:0000256" key="1">
    <source>
        <dbReference type="SAM" id="MobiDB-lite"/>
    </source>
</evidence>
<evidence type="ECO:0000313" key="3">
    <source>
        <dbReference type="Proteomes" id="UP000233551"/>
    </source>
</evidence>
<name>A0A2I0KWA4_PUNGR</name>
<accession>A0A2I0KWA4</accession>
<gene>
    <name evidence="2" type="ORF">CRG98_006830</name>
</gene>
<evidence type="ECO:0000313" key="2">
    <source>
        <dbReference type="EMBL" id="PKI72745.1"/>
    </source>
</evidence>
<comment type="caution">
    <text evidence="2">The sequence shown here is derived from an EMBL/GenBank/DDBJ whole genome shotgun (WGS) entry which is preliminary data.</text>
</comment>
<dbReference type="AlphaFoldDB" id="A0A2I0KWA4"/>
<keyword evidence="3" id="KW-1185">Reference proteome</keyword>
<feature type="region of interest" description="Disordered" evidence="1">
    <location>
        <begin position="217"/>
        <end position="247"/>
    </location>
</feature>
<sequence length="274" mass="30657">MAKNILLKMSNESQARGDSGDGAGLSALSMRTSVKKKRESRRGPGVPELEKRIREQKLLDHELIMPENDRRPCSSPLFAVSPGPLPISSSIGSTSNIPVRSPPMDLPNQCYSLLVRPKLIPIVKKIFLANNFRAPPPCKFPPCLPYVEGAVRPPIPHRDPGQVHRGSKQEKEPELHHCIKDPQGHQTYFGYGPRLFSFQSRRSTEMNLLLSQGKMEGLQQWSRQHESSSGNKQLLRGPSPAMGSTENMSSKLCFFSSERDEEHQEDDIDLSLKL</sequence>
<reference evidence="2 3" key="1">
    <citation type="submission" date="2017-11" db="EMBL/GenBank/DDBJ databases">
        <title>De-novo sequencing of pomegranate (Punica granatum L.) genome.</title>
        <authorList>
            <person name="Akparov Z."/>
            <person name="Amiraslanov A."/>
            <person name="Hajiyeva S."/>
            <person name="Abbasov M."/>
            <person name="Kaur K."/>
            <person name="Hamwieh A."/>
            <person name="Solovyev V."/>
            <person name="Salamov A."/>
            <person name="Braich B."/>
            <person name="Kosarev P."/>
            <person name="Mahmoud A."/>
            <person name="Hajiyev E."/>
            <person name="Babayeva S."/>
            <person name="Izzatullayeva V."/>
            <person name="Mammadov A."/>
            <person name="Mammadov A."/>
            <person name="Sharifova S."/>
            <person name="Ojaghi J."/>
            <person name="Eynullazada K."/>
            <person name="Bayramov B."/>
            <person name="Abdulazimova A."/>
            <person name="Shahmuradov I."/>
        </authorList>
    </citation>
    <scope>NUCLEOTIDE SEQUENCE [LARGE SCALE GENOMIC DNA]</scope>
    <source>
        <strain evidence="3">cv. AG2017</strain>
        <tissue evidence="2">Leaf</tissue>
    </source>
</reference>
<dbReference type="Proteomes" id="UP000233551">
    <property type="component" value="Unassembled WGS sequence"/>
</dbReference>
<feature type="region of interest" description="Disordered" evidence="1">
    <location>
        <begin position="1"/>
        <end position="48"/>
    </location>
</feature>
<dbReference type="EMBL" id="PGOL01000311">
    <property type="protein sequence ID" value="PKI72745.1"/>
    <property type="molecule type" value="Genomic_DNA"/>
</dbReference>
<feature type="compositionally biased region" description="Polar residues" evidence="1">
    <location>
        <begin position="219"/>
        <end position="232"/>
    </location>
</feature>